<evidence type="ECO:0000256" key="1">
    <source>
        <dbReference type="ARBA" id="ARBA00023002"/>
    </source>
</evidence>
<proteinExistence type="predicted"/>
<dbReference type="GO" id="GO:0016491">
    <property type="term" value="F:oxidoreductase activity"/>
    <property type="evidence" value="ECO:0007669"/>
    <property type="project" value="UniProtKB-KW"/>
</dbReference>
<feature type="domain" description="Phenol hydroxylase-like C-terminal dimerisation" evidence="2">
    <location>
        <begin position="27"/>
        <end position="115"/>
    </location>
</feature>
<dbReference type="AlphaFoldDB" id="B6HNH5"/>
<reference evidence="3 4" key="1">
    <citation type="journal article" date="2008" name="Nat. Biotechnol.">
        <title>Genome sequencing and analysis of the filamentous fungus Penicillium chrysogenum.</title>
        <authorList>
            <person name="van den Berg M.A."/>
            <person name="Albang R."/>
            <person name="Albermann K."/>
            <person name="Badger J.H."/>
            <person name="Daran J.-M."/>
            <person name="Driessen A.J.M."/>
            <person name="Garcia-Estrada C."/>
            <person name="Fedorova N.D."/>
            <person name="Harris D.M."/>
            <person name="Heijne W.H.M."/>
            <person name="Joardar V.S."/>
            <person name="Kiel J.A.K.W."/>
            <person name="Kovalchuk A."/>
            <person name="Martin J.F."/>
            <person name="Nierman W.C."/>
            <person name="Nijland J.G."/>
            <person name="Pronk J.T."/>
            <person name="Roubos J.A."/>
            <person name="van der Klei I.J."/>
            <person name="van Peij N.N.M.E."/>
            <person name="Veenhuis M."/>
            <person name="von Doehren H."/>
            <person name="Wagner C."/>
            <person name="Wortman J.R."/>
            <person name="Bovenberg R.A.L."/>
        </authorList>
    </citation>
    <scope>NUCLEOTIDE SEQUENCE [LARGE SCALE GENOMIC DNA]</scope>
    <source>
        <strain evidence="4">ATCC 28089 / DSM 1075 / NRRL 1951 / Wisconsin 54-1255</strain>
    </source>
</reference>
<sequence length="120" mass="13233">MAFPSPGEITCGDLVFLDIYISEGHCPLVELLLIQSSPISAVNLLDLPEIFRPFDDTMGWDYCKVFAHDRNQAYTGYDIDEGGPGHLVLCRPDQHIAWIGSMEDTAGLANYFSVIVGMHG</sequence>
<evidence type="ECO:0000313" key="4">
    <source>
        <dbReference type="Proteomes" id="UP000000724"/>
    </source>
</evidence>
<dbReference type="Proteomes" id="UP000000724">
    <property type="component" value="Contig Pc00c21"/>
</dbReference>
<dbReference type="InterPro" id="IPR038220">
    <property type="entry name" value="PHOX_C_sf"/>
</dbReference>
<dbReference type="InterPro" id="IPR036249">
    <property type="entry name" value="Thioredoxin-like_sf"/>
</dbReference>
<dbReference type="OrthoDB" id="1716816at2759"/>
<evidence type="ECO:0000259" key="2">
    <source>
        <dbReference type="Pfam" id="PF07976"/>
    </source>
</evidence>
<accession>B6HNH5</accession>
<dbReference type="SUPFAM" id="SSF52833">
    <property type="entry name" value="Thioredoxin-like"/>
    <property type="match status" value="1"/>
</dbReference>
<keyword evidence="4" id="KW-1185">Reference proteome</keyword>
<name>B6HNH5_PENRW</name>
<evidence type="ECO:0000313" key="3">
    <source>
        <dbReference type="EMBL" id="CAP94940.1"/>
    </source>
</evidence>
<gene>
    <name evidence="3" type="ORF">Pc21g00430</name>
    <name evidence="3" type="ORF">PCH_Pc21g00430</name>
</gene>
<dbReference type="InterPro" id="IPR012941">
    <property type="entry name" value="Phe_hydrox_C_dim_dom"/>
</dbReference>
<dbReference type="HOGENOM" id="CLU_2050410_0_0_1"/>
<keyword evidence="1" id="KW-0560">Oxidoreductase</keyword>
<dbReference type="Gene3D" id="3.40.30.20">
    <property type="match status" value="1"/>
</dbReference>
<dbReference type="EMBL" id="AM920436">
    <property type="protein sequence ID" value="CAP94940.1"/>
    <property type="molecule type" value="Genomic_DNA"/>
</dbReference>
<dbReference type="VEuPathDB" id="FungiDB:PCH_Pc21g00430"/>
<dbReference type="BioCyc" id="PCHR:PC21G00430-MONOMER"/>
<organism evidence="3 4">
    <name type="scientific">Penicillium rubens (strain ATCC 28089 / DSM 1075 / NRRL 1951 / Wisconsin 54-1255)</name>
    <name type="common">Penicillium chrysogenum</name>
    <dbReference type="NCBI Taxonomy" id="500485"/>
    <lineage>
        <taxon>Eukaryota</taxon>
        <taxon>Fungi</taxon>
        <taxon>Dikarya</taxon>
        <taxon>Ascomycota</taxon>
        <taxon>Pezizomycotina</taxon>
        <taxon>Eurotiomycetes</taxon>
        <taxon>Eurotiomycetidae</taxon>
        <taxon>Eurotiales</taxon>
        <taxon>Aspergillaceae</taxon>
        <taxon>Penicillium</taxon>
        <taxon>Penicillium chrysogenum species complex</taxon>
    </lineage>
</organism>
<dbReference type="Pfam" id="PF07976">
    <property type="entry name" value="Phe_hydrox_dim"/>
    <property type="match status" value="1"/>
</dbReference>
<protein>
    <submittedName>
        <fullName evidence="3">Pc21g00430 protein</fullName>
    </submittedName>
</protein>